<accession>A0A4Y2HH79</accession>
<comment type="caution">
    <text evidence="1">The sequence shown here is derived from an EMBL/GenBank/DDBJ whole genome shotgun (WGS) entry which is preliminary data.</text>
</comment>
<dbReference type="Proteomes" id="UP000499080">
    <property type="component" value="Unassembled WGS sequence"/>
</dbReference>
<protein>
    <submittedName>
        <fullName evidence="1">Uncharacterized protein</fullName>
    </submittedName>
</protein>
<dbReference type="AlphaFoldDB" id="A0A4Y2HH79"/>
<name>A0A4Y2HH79_ARAVE</name>
<organism evidence="1 2">
    <name type="scientific">Araneus ventricosus</name>
    <name type="common">Orbweaver spider</name>
    <name type="synonym">Epeira ventricosa</name>
    <dbReference type="NCBI Taxonomy" id="182803"/>
    <lineage>
        <taxon>Eukaryota</taxon>
        <taxon>Metazoa</taxon>
        <taxon>Ecdysozoa</taxon>
        <taxon>Arthropoda</taxon>
        <taxon>Chelicerata</taxon>
        <taxon>Arachnida</taxon>
        <taxon>Araneae</taxon>
        <taxon>Araneomorphae</taxon>
        <taxon>Entelegynae</taxon>
        <taxon>Araneoidea</taxon>
        <taxon>Araneidae</taxon>
        <taxon>Araneus</taxon>
    </lineage>
</organism>
<dbReference type="EMBL" id="BGPR01001922">
    <property type="protein sequence ID" value="GBM64343.1"/>
    <property type="molecule type" value="Genomic_DNA"/>
</dbReference>
<keyword evidence="2" id="KW-1185">Reference proteome</keyword>
<proteinExistence type="predicted"/>
<reference evidence="1 2" key="1">
    <citation type="journal article" date="2019" name="Sci. Rep.">
        <title>Orb-weaving spider Araneus ventricosus genome elucidates the spidroin gene catalogue.</title>
        <authorList>
            <person name="Kono N."/>
            <person name="Nakamura H."/>
            <person name="Ohtoshi R."/>
            <person name="Moran D.A.P."/>
            <person name="Shinohara A."/>
            <person name="Yoshida Y."/>
            <person name="Fujiwara M."/>
            <person name="Mori M."/>
            <person name="Tomita M."/>
            <person name="Arakawa K."/>
        </authorList>
    </citation>
    <scope>NUCLEOTIDE SEQUENCE [LARGE SCALE GENOMIC DNA]</scope>
</reference>
<evidence type="ECO:0000313" key="2">
    <source>
        <dbReference type="Proteomes" id="UP000499080"/>
    </source>
</evidence>
<sequence>MTSRCIESPLRLPVCQISWLCYGEVLGATGEVLGVIVEVLCIIGEVLGVIEEVLGVTGEVLGVIVEVLGVIGEVLGDADLAENVSTTEESSVCRLVHEDKVRYPSATLASEAAGQPAPVYGEHYLFP</sequence>
<evidence type="ECO:0000313" key="1">
    <source>
        <dbReference type="EMBL" id="GBM64343.1"/>
    </source>
</evidence>
<gene>
    <name evidence="1" type="ORF">AVEN_171212_1</name>
</gene>